<accession>A0A6M3KJ43</accession>
<sequence>MELIMKRHDVDRDMIEVLLTGRQHLIGVIHIDALYEPGNRTIHDRLRKGEELTMSLEAERNKLITEMSARLALAEADAFVMAGRLMGEDADTFGPECYKAMKRWEPKILDAMEGVLRDMITK</sequence>
<evidence type="ECO:0000313" key="1">
    <source>
        <dbReference type="EMBL" id="QJA82053.1"/>
    </source>
</evidence>
<name>A0A6M3KJ43_9ZZZZ</name>
<protein>
    <submittedName>
        <fullName evidence="1">Uncharacterized protein</fullName>
    </submittedName>
</protein>
<organism evidence="1">
    <name type="scientific">viral metagenome</name>
    <dbReference type="NCBI Taxonomy" id="1070528"/>
    <lineage>
        <taxon>unclassified sequences</taxon>
        <taxon>metagenomes</taxon>
        <taxon>organismal metagenomes</taxon>
    </lineage>
</organism>
<proteinExistence type="predicted"/>
<reference evidence="1" key="1">
    <citation type="submission" date="2020-03" db="EMBL/GenBank/DDBJ databases">
        <title>The deep terrestrial virosphere.</title>
        <authorList>
            <person name="Holmfeldt K."/>
            <person name="Nilsson E."/>
            <person name="Simone D."/>
            <person name="Lopez-Fernandez M."/>
            <person name="Wu X."/>
            <person name="de Brujin I."/>
            <person name="Lundin D."/>
            <person name="Andersson A."/>
            <person name="Bertilsson S."/>
            <person name="Dopson M."/>
        </authorList>
    </citation>
    <scope>NUCLEOTIDE SEQUENCE</scope>
    <source>
        <strain evidence="1">MM415A00449</strain>
    </source>
</reference>
<dbReference type="AlphaFoldDB" id="A0A6M3KJ43"/>
<dbReference type="EMBL" id="MT142477">
    <property type="protein sequence ID" value="QJA82053.1"/>
    <property type="molecule type" value="Genomic_DNA"/>
</dbReference>
<gene>
    <name evidence="1" type="ORF">MM415A00449_0050</name>
</gene>